<dbReference type="InterPro" id="IPR018613">
    <property type="entry name" value="Ccdc97-like"/>
</dbReference>
<dbReference type="Proteomes" id="UP001163846">
    <property type="component" value="Unassembled WGS sequence"/>
</dbReference>
<comment type="caution">
    <text evidence="2">The sequence shown here is derived from an EMBL/GenBank/DDBJ whole genome shotgun (WGS) entry which is preliminary data.</text>
</comment>
<accession>A0AA38PEK8</accession>
<feature type="domain" description="CCD97-like C-terminal" evidence="1">
    <location>
        <begin position="135"/>
        <end position="232"/>
    </location>
</feature>
<reference evidence="2" key="1">
    <citation type="submission" date="2022-08" db="EMBL/GenBank/DDBJ databases">
        <authorList>
            <consortium name="DOE Joint Genome Institute"/>
            <person name="Min B."/>
            <person name="Riley R."/>
            <person name="Sierra-Patev S."/>
            <person name="Naranjo-Ortiz M."/>
            <person name="Looney B."/>
            <person name="Konkel Z."/>
            <person name="Slot J.C."/>
            <person name="Sakamoto Y."/>
            <person name="Steenwyk J.L."/>
            <person name="Rokas A."/>
            <person name="Carro J."/>
            <person name="Camarero S."/>
            <person name="Ferreira P."/>
            <person name="Molpeceres G."/>
            <person name="Ruiz-Duenas F.J."/>
            <person name="Serrano A."/>
            <person name="Henrissat B."/>
            <person name="Drula E."/>
            <person name="Hughes K.W."/>
            <person name="Mata J.L."/>
            <person name="Ishikawa N.K."/>
            <person name="Vargas-Isla R."/>
            <person name="Ushijima S."/>
            <person name="Smith C.A."/>
            <person name="Ahrendt S."/>
            <person name="Andreopoulos W."/>
            <person name="He G."/>
            <person name="Labutti K."/>
            <person name="Lipzen A."/>
            <person name="Ng V."/>
            <person name="Sandor L."/>
            <person name="Barry K."/>
            <person name="Martinez A.T."/>
            <person name="Xiao Y."/>
            <person name="Gibbons J.G."/>
            <person name="Terashima K."/>
            <person name="Hibbett D.S."/>
            <person name="Grigoriev I.V."/>
        </authorList>
    </citation>
    <scope>NUCLEOTIDE SEQUENCE</scope>
    <source>
        <strain evidence="2">TFB9207</strain>
    </source>
</reference>
<keyword evidence="3" id="KW-1185">Reference proteome</keyword>
<dbReference type="PANTHER" id="PTHR31840">
    <property type="entry name" value="COILED-COIL DOMAIN-CONTAINING PROTEIN 97"/>
    <property type="match status" value="1"/>
</dbReference>
<gene>
    <name evidence="2" type="ORF">F5878DRAFT_650474</name>
</gene>
<dbReference type="PANTHER" id="PTHR31840:SF1">
    <property type="entry name" value="COILED-COIL DOMAIN-CONTAINING PROTEIN 97"/>
    <property type="match status" value="1"/>
</dbReference>
<evidence type="ECO:0000259" key="1">
    <source>
        <dbReference type="Pfam" id="PF09747"/>
    </source>
</evidence>
<dbReference type="EMBL" id="MU806037">
    <property type="protein sequence ID" value="KAJ3841490.1"/>
    <property type="molecule type" value="Genomic_DNA"/>
</dbReference>
<dbReference type="InterPro" id="IPR040233">
    <property type="entry name" value="CCD97-like_C"/>
</dbReference>
<evidence type="ECO:0000313" key="2">
    <source>
        <dbReference type="EMBL" id="KAJ3841490.1"/>
    </source>
</evidence>
<protein>
    <recommendedName>
        <fullName evidence="1">CCD97-like C-terminal domain-containing protein</fullName>
    </recommendedName>
</protein>
<proteinExistence type="predicted"/>
<sequence length="235" mass="27893">MSNNLSFESTTILTYLGLEKDGSYSPSPSERPIEFLIKHINHLPPHLLLKFSSITSPKERTAVHVIRNRRLKYIDTQPTELSFTSARHTWPTVWPGRERRGIEEGNDEEQWAQSGFMEGSTQFVKKIGSLLREYEEEREAERVRDIRRAQLAAEESQFIPEEDEDSEDEERVELNTLGVEDEEDIKVEFERRIRENFIYGLLDKFDYDRVDWDESLDTDNDREIEERWFDDEEED</sequence>
<name>A0AA38PEK8_9AGAR</name>
<dbReference type="AlphaFoldDB" id="A0AA38PEK8"/>
<dbReference type="Pfam" id="PF09747">
    <property type="entry name" value="CCD97-like_C"/>
    <property type="match status" value="1"/>
</dbReference>
<evidence type="ECO:0000313" key="3">
    <source>
        <dbReference type="Proteomes" id="UP001163846"/>
    </source>
</evidence>
<organism evidence="2 3">
    <name type="scientific">Lentinula raphanica</name>
    <dbReference type="NCBI Taxonomy" id="153919"/>
    <lineage>
        <taxon>Eukaryota</taxon>
        <taxon>Fungi</taxon>
        <taxon>Dikarya</taxon>
        <taxon>Basidiomycota</taxon>
        <taxon>Agaricomycotina</taxon>
        <taxon>Agaricomycetes</taxon>
        <taxon>Agaricomycetidae</taxon>
        <taxon>Agaricales</taxon>
        <taxon>Marasmiineae</taxon>
        <taxon>Omphalotaceae</taxon>
        <taxon>Lentinula</taxon>
    </lineage>
</organism>